<dbReference type="Pfam" id="PF21447">
    <property type="entry name" value="Ppx-GppA_III"/>
    <property type="match status" value="1"/>
</dbReference>
<feature type="domain" description="Ppx/GppA phosphatase C-terminal" evidence="1">
    <location>
        <begin position="317"/>
        <end position="478"/>
    </location>
</feature>
<dbReference type="PANTHER" id="PTHR30005:SF0">
    <property type="entry name" value="RETROGRADE REGULATION PROTEIN 2"/>
    <property type="match status" value="1"/>
</dbReference>
<accession>A0ABU4WAE2</accession>
<comment type="caution">
    <text evidence="2">The sequence shown here is derived from an EMBL/GenBank/DDBJ whole genome shotgun (WGS) entry which is preliminary data.</text>
</comment>
<reference evidence="3" key="1">
    <citation type="submission" date="2023-07" db="EMBL/GenBank/DDBJ databases">
        <authorList>
            <person name="Colorado M.A."/>
            <person name="Villamil L.M."/>
            <person name="Melo J.F."/>
            <person name="Rodriguez J.A."/>
            <person name="Ruiz R.Y."/>
        </authorList>
    </citation>
    <scope>NUCLEOTIDE SEQUENCE [LARGE SCALE GENOMIC DNA]</scope>
    <source>
        <strain evidence="3">C33</strain>
    </source>
</reference>
<dbReference type="InterPro" id="IPR003607">
    <property type="entry name" value="HD/PDEase_dom"/>
</dbReference>
<dbReference type="InterPro" id="IPR050273">
    <property type="entry name" value="GppA/Ppx_hydrolase"/>
</dbReference>
<dbReference type="SUPFAM" id="SSF53067">
    <property type="entry name" value="Actin-like ATPase domain"/>
    <property type="match status" value="1"/>
</dbReference>
<evidence type="ECO:0000313" key="2">
    <source>
        <dbReference type="EMBL" id="MDX8336508.1"/>
    </source>
</evidence>
<dbReference type="Proteomes" id="UP001279681">
    <property type="component" value="Unassembled WGS sequence"/>
</dbReference>
<dbReference type="InterPro" id="IPR043129">
    <property type="entry name" value="ATPase_NBD"/>
</dbReference>
<dbReference type="CDD" id="cd00077">
    <property type="entry name" value="HDc"/>
    <property type="match status" value="1"/>
</dbReference>
<dbReference type="PANTHER" id="PTHR30005">
    <property type="entry name" value="EXOPOLYPHOSPHATASE"/>
    <property type="match status" value="1"/>
</dbReference>
<evidence type="ECO:0000313" key="3">
    <source>
        <dbReference type="Proteomes" id="UP001279681"/>
    </source>
</evidence>
<evidence type="ECO:0000259" key="1">
    <source>
        <dbReference type="Pfam" id="PF21447"/>
    </source>
</evidence>
<dbReference type="SUPFAM" id="SSF109604">
    <property type="entry name" value="HD-domain/PDEase-like"/>
    <property type="match status" value="1"/>
</dbReference>
<protein>
    <submittedName>
        <fullName evidence="2">HD domain-containing protein</fullName>
    </submittedName>
</protein>
<organism evidence="2 3">
    <name type="scientific">Candidatus Cetobacterium colombiensis</name>
    <dbReference type="NCBI Taxonomy" id="3073100"/>
    <lineage>
        <taxon>Bacteria</taxon>
        <taxon>Fusobacteriati</taxon>
        <taxon>Fusobacteriota</taxon>
        <taxon>Fusobacteriia</taxon>
        <taxon>Fusobacteriales</taxon>
        <taxon>Fusobacteriaceae</taxon>
        <taxon>Cetobacterium</taxon>
    </lineage>
</organism>
<dbReference type="InterPro" id="IPR048950">
    <property type="entry name" value="Ppx_GppA_C"/>
</dbReference>
<sequence length="507" mass="60120">MTYSVIEINSTFIEMKIYEKKDSGYKVLEKVSEDLNLFKEIKDKKEISLEKMRKICDILKKMDNLSRDYGAFDKKVIFSEFFKNITNFPMMLDQIKLKVNLPVENADLSEKTYYSIKKLIHLEKEIFSKKESRLFFNLKSFSSGVYLFYKGELCINEHINLGTEKLYSILEENNITTKKAFDFICDYLESYVEFVRRSVGRKIIKKLILEGELEEKILKLIFGKKDLKNITLNELKEKLKFFQEHSYNELAFKYGCSVPMAKLMMTSICLIVSFSDYFEVKEIKFLDFNIKDICALEKFYPEIKYSFDETLWKITLDSVIELGEKFDFDKEHSEFVKQIGIKLLDKLKYFHSLGIKDYKYFIVAAYLHDIGKAIDFENHSEHSAYILENTSIFGLNRDMIEKIVFIVRAHTSNAKLEDLYNYGFKGEELIKLLKIISVIKIATSLDRGKKQRLYNEKIHLDKNNLIIEMDTDEDFYMEKSSFEKQSKLFRYLFDLDIELKINRRFGE</sequence>
<keyword evidence="3" id="KW-1185">Reference proteome</keyword>
<dbReference type="Gene3D" id="3.30.420.40">
    <property type="match status" value="1"/>
</dbReference>
<dbReference type="Gene3D" id="1.10.3210.10">
    <property type="entry name" value="Hypothetical protein af1432"/>
    <property type="match status" value="1"/>
</dbReference>
<dbReference type="EMBL" id="JAVIKH010000010">
    <property type="protein sequence ID" value="MDX8336508.1"/>
    <property type="molecule type" value="Genomic_DNA"/>
</dbReference>
<dbReference type="RefSeq" id="WP_320313909.1">
    <property type="nucleotide sequence ID" value="NZ_JAVIKH010000010.1"/>
</dbReference>
<gene>
    <name evidence="2" type="ORF">RFV38_08375</name>
</gene>
<proteinExistence type="predicted"/>
<name>A0ABU4WAE2_9FUSO</name>